<feature type="compositionally biased region" description="Low complexity" evidence="1">
    <location>
        <begin position="329"/>
        <end position="356"/>
    </location>
</feature>
<evidence type="ECO:0000259" key="2">
    <source>
        <dbReference type="Pfam" id="PF17802"/>
    </source>
</evidence>
<evidence type="ECO:0000313" key="4">
    <source>
        <dbReference type="Proteomes" id="UP000186015"/>
    </source>
</evidence>
<dbReference type="InterPro" id="IPR041033">
    <property type="entry name" value="SpaA_PFL_dom_1"/>
</dbReference>
<sequence>LTFKVENGKVTVVENDTNKDSGEGFYDVDSDTNTITVNDAKKVNTTKVTITKTDITGEAEITGAVLTVVDSNGNTVTGTPWTSGIDGKILELELENGTYTLTETEGDNKIVDENGNEYEVIDSTLTFKVENGKVTEVINDTDNNGKDGFFKVNSDNNTITVSDAMKMTTTKVTITKTDITGEAEITGAVLTVVDSDGNTVTGTPWTSGIDGKLLELELENGTYTLTETGDNITDADGNEYEVIDSSLTFKVEDGRVTVVENSTDKESGEGFFDVDSGSNTITVSDAKKTDDSSSQPTIEDDSSKPEFEGPEDSSEDESQSDSSEEDSSESSSSADSSSSSAADSSSRAMSTTSTASNTGNPDTGARVLVNTAEFAAAVALCFLAIKRRKNDDNDDQ</sequence>
<feature type="domain" description="SpaA-like prealbumin fold" evidence="2">
    <location>
        <begin position="47"/>
        <end position="133"/>
    </location>
</feature>
<evidence type="ECO:0000256" key="1">
    <source>
        <dbReference type="SAM" id="MobiDB-lite"/>
    </source>
</evidence>
<dbReference type="Gene3D" id="2.60.40.10">
    <property type="entry name" value="Immunoglobulins"/>
    <property type="match status" value="2"/>
</dbReference>
<protein>
    <recommendedName>
        <fullName evidence="2">SpaA-like prealbumin fold domain-containing protein</fullName>
    </recommendedName>
</protein>
<feature type="domain" description="SpaA-like prealbumin fold" evidence="2">
    <location>
        <begin position="171"/>
        <end position="258"/>
    </location>
</feature>
<dbReference type="InterPro" id="IPR013783">
    <property type="entry name" value="Ig-like_fold"/>
</dbReference>
<feature type="compositionally biased region" description="Acidic residues" evidence="1">
    <location>
        <begin position="308"/>
        <end position="328"/>
    </location>
</feature>
<feature type="region of interest" description="Disordered" evidence="1">
    <location>
        <begin position="260"/>
        <end position="364"/>
    </location>
</feature>
<proteinExistence type="predicted"/>
<dbReference type="Proteomes" id="UP000186015">
    <property type="component" value="Unassembled WGS sequence"/>
</dbReference>
<dbReference type="Pfam" id="PF17802">
    <property type="entry name" value="SpaA"/>
    <property type="match status" value="2"/>
</dbReference>
<feature type="non-terminal residue" evidence="3">
    <location>
        <position position="1"/>
    </location>
</feature>
<reference evidence="3 4" key="1">
    <citation type="submission" date="2016-10" db="EMBL/GenBank/DDBJ databases">
        <authorList>
            <person name="de Groot N.N."/>
        </authorList>
    </citation>
    <scope>NUCLEOTIDE SEQUENCE [LARGE SCALE GENOMIC DNA]</scope>
    <source>
        <strain evidence="3 4">KH2T6</strain>
    </source>
</reference>
<accession>A0A1H7HMN0</accession>
<gene>
    <name evidence="3" type="ORF">SAMN05216469_10313</name>
</gene>
<dbReference type="RefSeq" id="WP_431602514.1">
    <property type="nucleotide sequence ID" value="NZ_FOAT01000003.1"/>
</dbReference>
<evidence type="ECO:0000313" key="3">
    <source>
        <dbReference type="EMBL" id="SEK51504.1"/>
    </source>
</evidence>
<dbReference type="EMBL" id="FOAT01000003">
    <property type="protein sequence ID" value="SEK51504.1"/>
    <property type="molecule type" value="Genomic_DNA"/>
</dbReference>
<dbReference type="AlphaFoldDB" id="A0A1H7HMN0"/>
<organism evidence="3 4">
    <name type="scientific">Ruminococcus albus</name>
    <dbReference type="NCBI Taxonomy" id="1264"/>
    <lineage>
        <taxon>Bacteria</taxon>
        <taxon>Bacillati</taxon>
        <taxon>Bacillota</taxon>
        <taxon>Clostridia</taxon>
        <taxon>Eubacteriales</taxon>
        <taxon>Oscillospiraceae</taxon>
        <taxon>Ruminococcus</taxon>
    </lineage>
</organism>
<name>A0A1H7HMN0_RUMAL</name>